<proteinExistence type="inferred from homology"/>
<dbReference type="InterPro" id="IPR016772">
    <property type="entry name" value="UCP020408"/>
</dbReference>
<name>A0A4R2TT77_9FIRM</name>
<evidence type="ECO:0000313" key="2">
    <source>
        <dbReference type="EMBL" id="TCQ07098.1"/>
    </source>
</evidence>
<dbReference type="RefSeq" id="WP_132847443.1">
    <property type="nucleotide sequence ID" value="NZ_CP058648.1"/>
</dbReference>
<evidence type="ECO:0000313" key="3">
    <source>
        <dbReference type="Proteomes" id="UP000295504"/>
    </source>
</evidence>
<keyword evidence="3" id="KW-1185">Reference proteome</keyword>
<dbReference type="OrthoDB" id="5324142at2"/>
<sequence length="99" mass="11319">MKALLVGADKLGNIPNTLMNYGVQDYIHWDGRKKKMRSLDIPAEVGMVVVFYDFIEHNITKIIKEKAKQKDIPCIFSKRSISDIAVQMEKCTNCNLCKN</sequence>
<dbReference type="Pfam" id="PF10087">
    <property type="entry name" value="DUF2325"/>
    <property type="match status" value="1"/>
</dbReference>
<organism evidence="2 3">
    <name type="scientific">Serpentinicella alkaliphila</name>
    <dbReference type="NCBI Taxonomy" id="1734049"/>
    <lineage>
        <taxon>Bacteria</taxon>
        <taxon>Bacillati</taxon>
        <taxon>Bacillota</taxon>
        <taxon>Clostridia</taxon>
        <taxon>Peptostreptococcales</taxon>
        <taxon>Natronincolaceae</taxon>
        <taxon>Serpentinicella</taxon>
    </lineage>
</organism>
<comment type="caution">
    <text evidence="2">The sequence shown here is derived from an EMBL/GenBank/DDBJ whole genome shotgun (WGS) entry which is preliminary data.</text>
</comment>
<evidence type="ECO:0008006" key="4">
    <source>
        <dbReference type="Google" id="ProtNLM"/>
    </source>
</evidence>
<dbReference type="EMBL" id="SLYC01000002">
    <property type="protein sequence ID" value="TCQ07098.1"/>
    <property type="molecule type" value="Genomic_DNA"/>
</dbReference>
<evidence type="ECO:0000256" key="1">
    <source>
        <dbReference type="ARBA" id="ARBA00007189"/>
    </source>
</evidence>
<dbReference type="PIRSF" id="PIRSF020408">
    <property type="entry name" value="UCP020408"/>
    <property type="match status" value="1"/>
</dbReference>
<protein>
    <recommendedName>
        <fullName evidence="4">Dihydroorotate dehydrogenase</fullName>
    </recommendedName>
</protein>
<dbReference type="AlphaFoldDB" id="A0A4R2TT77"/>
<reference evidence="2 3" key="1">
    <citation type="submission" date="2019-03" db="EMBL/GenBank/DDBJ databases">
        <title>Genomic Encyclopedia of Type Strains, Phase IV (KMG-IV): sequencing the most valuable type-strain genomes for metagenomic binning, comparative biology and taxonomic classification.</title>
        <authorList>
            <person name="Goeker M."/>
        </authorList>
    </citation>
    <scope>NUCLEOTIDE SEQUENCE [LARGE SCALE GENOMIC DNA]</scope>
    <source>
        <strain evidence="2 3">DSM 100013</strain>
    </source>
</reference>
<dbReference type="Proteomes" id="UP000295504">
    <property type="component" value="Unassembled WGS sequence"/>
</dbReference>
<gene>
    <name evidence="2" type="ORF">EDD79_100294</name>
</gene>
<accession>A0A4R2TT77</accession>
<comment type="similarity">
    <text evidence="1">Belongs to the UPF0751 family.</text>
</comment>